<dbReference type="InterPro" id="IPR014729">
    <property type="entry name" value="Rossmann-like_a/b/a_fold"/>
</dbReference>
<dbReference type="GO" id="GO:0003824">
    <property type="term" value="F:catalytic activity"/>
    <property type="evidence" value="ECO:0007669"/>
    <property type="project" value="InterPro"/>
</dbReference>
<protein>
    <recommendedName>
        <fullName evidence="1">Phosphoadenosine phosphosulphate reductase domain-containing protein</fullName>
    </recommendedName>
</protein>
<proteinExistence type="predicted"/>
<dbReference type="InterPro" id="IPR002500">
    <property type="entry name" value="PAPS_reduct_dom"/>
</dbReference>
<dbReference type="Pfam" id="PF01507">
    <property type="entry name" value="PAPS_reduct"/>
    <property type="match status" value="1"/>
</dbReference>
<dbReference type="AlphaFoldDB" id="T0HTT1"/>
<evidence type="ECO:0000259" key="1">
    <source>
        <dbReference type="Pfam" id="PF01507"/>
    </source>
</evidence>
<reference evidence="2 3" key="1">
    <citation type="journal article" date="2013" name="Genome Announc.">
        <title>Draft Genome Sequence of Sphingobium lactosutens Strain DS20T, Isolated from a Hexachlorocyclohexane Dumpsite.</title>
        <authorList>
            <person name="Kumar R."/>
            <person name="Dwivedi V."/>
            <person name="Negi V."/>
            <person name="Khurana J.P."/>
            <person name="Lal R."/>
        </authorList>
    </citation>
    <scope>NUCLEOTIDE SEQUENCE [LARGE SCALE GENOMIC DNA]</scope>
    <source>
        <strain evidence="2 3">DS20</strain>
    </source>
</reference>
<keyword evidence="3" id="KW-1185">Reference proteome</keyword>
<dbReference type="SUPFAM" id="SSF52402">
    <property type="entry name" value="Adenine nucleotide alpha hydrolases-like"/>
    <property type="match status" value="1"/>
</dbReference>
<sequence>MLAPLARGRAAAPADPLPAMDERVMAAISRGAWFVFNLSGGKDSTASAHAAIALLDAFGHPRDRRIAIHADLGRAEWRSTPATVSAIADRLGLSLLVVRRTAGDMVARWEQRFLAGKRRYEALETYNLIGPWSSASLRFCTSELKVQVIGPELVRRYRGETIVSVLGLRREESPSRRATPISREDERFAKPGNEAGTRMLTWYPAVDWSTCDVFALHERHGLPLHEAYARYQATRLSCAFCVLASSHDLNAAAAAPENGDLYRHLVSLEACSTFSFQPRRWLADVAPTLLSSALVRDIARARTWADERRSLEAAMPTALRFVKGWPPRMPTREEAGTIARCRAPILAHHGLGDHFPDADAVLSRFAELLASRA</sequence>
<comment type="caution">
    <text evidence="2">The sequence shown here is derived from an EMBL/GenBank/DDBJ whole genome shotgun (WGS) entry which is preliminary data.</text>
</comment>
<dbReference type="Proteomes" id="UP000015531">
    <property type="component" value="Unassembled WGS sequence"/>
</dbReference>
<dbReference type="eggNOG" id="COG0175">
    <property type="taxonomic scope" value="Bacteria"/>
</dbReference>
<organism evidence="2 3">
    <name type="scientific">Sphingobium lactosutens DS20</name>
    <dbReference type="NCBI Taxonomy" id="1331060"/>
    <lineage>
        <taxon>Bacteria</taxon>
        <taxon>Pseudomonadati</taxon>
        <taxon>Pseudomonadota</taxon>
        <taxon>Alphaproteobacteria</taxon>
        <taxon>Sphingomonadales</taxon>
        <taxon>Sphingomonadaceae</taxon>
        <taxon>Sphingobium</taxon>
    </lineage>
</organism>
<name>T0HTT1_9SPHN</name>
<evidence type="ECO:0000313" key="2">
    <source>
        <dbReference type="EMBL" id="EQB16522.1"/>
    </source>
</evidence>
<feature type="domain" description="Phosphoadenosine phosphosulphate reductase" evidence="1">
    <location>
        <begin position="35"/>
        <end position="230"/>
    </location>
</feature>
<dbReference type="PATRIC" id="fig|1331060.3.peg.1282"/>
<dbReference type="RefSeq" id="WP_021225186.1">
    <property type="nucleotide sequence ID" value="NZ_ATDP01000075.1"/>
</dbReference>
<dbReference type="Gene3D" id="3.40.50.620">
    <property type="entry name" value="HUPs"/>
    <property type="match status" value="1"/>
</dbReference>
<gene>
    <name evidence="2" type="ORF">RLDS_06820</name>
</gene>
<evidence type="ECO:0000313" key="3">
    <source>
        <dbReference type="Proteomes" id="UP000015531"/>
    </source>
</evidence>
<accession>T0HTT1</accession>
<dbReference type="EMBL" id="ATDP01000075">
    <property type="protein sequence ID" value="EQB16522.1"/>
    <property type="molecule type" value="Genomic_DNA"/>
</dbReference>